<keyword evidence="4" id="KW-1185">Reference proteome</keyword>
<dbReference type="OrthoDB" id="2562154at2759"/>
<feature type="region of interest" description="Disordered" evidence="1">
    <location>
        <begin position="137"/>
        <end position="191"/>
    </location>
</feature>
<sequence>MPIEVTPTPIHPHSLPPVNWHSRHGWFSSPSFASGPARVIDILPNPNPNPNPLVRPDLGPNHTPGSILPNGLRNPWAHYNGETYQPASESIPYLNANIANATAASQGSVIASRSLSEGRAGMTGVTGVTGSVIAPSFVGSGNSNSNSNTGGFRDDDGWNRSMGRNHLGHLPDFSNVGSTGPTPISGLGGNLSVSGSGSGGVNGWMPSSYVNHARMTPTVAPGLAGSVVIYPPSPMGKGHGIGHPHAHAHAQGYAQPGVASTPAAMVHGHGHRRRRSSLNAGVEGCEGCMISARRGRKVSFSTAEPSPLRRVHEVRTS</sequence>
<dbReference type="EMBL" id="CP144530">
    <property type="protein sequence ID" value="WWC57671.1"/>
    <property type="molecule type" value="Genomic_DNA"/>
</dbReference>
<dbReference type="RefSeq" id="XP_018266233.1">
    <property type="nucleotide sequence ID" value="XM_018403579.1"/>
</dbReference>
<dbReference type="AlphaFoldDB" id="A0A1A6AE88"/>
<protein>
    <submittedName>
        <fullName evidence="2">Uncharacterized protein</fullName>
    </submittedName>
</protein>
<feature type="region of interest" description="Disordered" evidence="1">
    <location>
        <begin position="296"/>
        <end position="317"/>
    </location>
</feature>
<evidence type="ECO:0000313" key="4">
    <source>
        <dbReference type="Proteomes" id="UP000078595"/>
    </source>
</evidence>
<reference evidence="3" key="2">
    <citation type="submission" date="2013-07" db="EMBL/GenBank/DDBJ databases">
        <authorList>
            <consortium name="The Broad Institute Genome Sequencing Platform"/>
            <person name="Cuomo C."/>
            <person name="Litvintseva A."/>
            <person name="Chen Y."/>
            <person name="Heitman J."/>
            <person name="Sun S."/>
            <person name="Springer D."/>
            <person name="Dromer F."/>
            <person name="Young S.K."/>
            <person name="Zeng Q."/>
            <person name="Gargeya S."/>
            <person name="Fitzgerald M."/>
            <person name="Abouelleil A."/>
            <person name="Alvarado L."/>
            <person name="Berlin A.M."/>
            <person name="Chapman S.B."/>
            <person name="Dewar J."/>
            <person name="Goldberg J."/>
            <person name="Griggs A."/>
            <person name="Gujja S."/>
            <person name="Hansen M."/>
            <person name="Howarth C."/>
            <person name="Imamovic A."/>
            <person name="Larimer J."/>
            <person name="McCowan C."/>
            <person name="Murphy C."/>
            <person name="Pearson M."/>
            <person name="Priest M."/>
            <person name="Roberts A."/>
            <person name="Saif S."/>
            <person name="Shea T."/>
            <person name="Sykes S."/>
            <person name="Wortman J."/>
            <person name="Nusbaum C."/>
            <person name="Birren B."/>
        </authorList>
    </citation>
    <scope>NUCLEOTIDE SEQUENCE</scope>
    <source>
        <strain evidence="3">CBS 10117</strain>
    </source>
</reference>
<dbReference type="VEuPathDB" id="FungiDB:I303_00208"/>
<evidence type="ECO:0000313" key="2">
    <source>
        <dbReference type="EMBL" id="OBR88391.1"/>
    </source>
</evidence>
<gene>
    <name evidence="2" type="ORF">I303_00208</name>
    <name evidence="3" type="ORF">I303_100205</name>
</gene>
<organism evidence="2">
    <name type="scientific">Kwoniella dejecticola CBS 10117</name>
    <dbReference type="NCBI Taxonomy" id="1296121"/>
    <lineage>
        <taxon>Eukaryota</taxon>
        <taxon>Fungi</taxon>
        <taxon>Dikarya</taxon>
        <taxon>Basidiomycota</taxon>
        <taxon>Agaricomycotina</taxon>
        <taxon>Tremellomycetes</taxon>
        <taxon>Tremellales</taxon>
        <taxon>Cryptococcaceae</taxon>
        <taxon>Kwoniella</taxon>
    </lineage>
</organism>
<name>A0A1A6AE88_9TREE</name>
<dbReference type="EMBL" id="KI894027">
    <property type="protein sequence ID" value="OBR88391.1"/>
    <property type="molecule type" value="Genomic_DNA"/>
</dbReference>
<evidence type="ECO:0000256" key="1">
    <source>
        <dbReference type="SAM" id="MobiDB-lite"/>
    </source>
</evidence>
<feature type="compositionally biased region" description="Low complexity" evidence="1">
    <location>
        <begin position="139"/>
        <end position="151"/>
    </location>
</feature>
<dbReference type="GeneID" id="28963907"/>
<reference evidence="2" key="1">
    <citation type="submission" date="2013-07" db="EMBL/GenBank/DDBJ databases">
        <title>The Genome Sequence of Cryptococcus dejecticola CBS10117.</title>
        <authorList>
            <consortium name="The Broad Institute Genome Sequencing Platform"/>
            <person name="Cuomo C."/>
            <person name="Litvintseva A."/>
            <person name="Chen Y."/>
            <person name="Heitman J."/>
            <person name="Sun S."/>
            <person name="Springer D."/>
            <person name="Dromer F."/>
            <person name="Young S.K."/>
            <person name="Zeng Q."/>
            <person name="Gargeya S."/>
            <person name="Fitzgerald M."/>
            <person name="Abouelleil A."/>
            <person name="Alvarado L."/>
            <person name="Berlin A.M."/>
            <person name="Chapman S.B."/>
            <person name="Dewar J."/>
            <person name="Goldberg J."/>
            <person name="Griggs A."/>
            <person name="Gujja S."/>
            <person name="Hansen M."/>
            <person name="Howarth C."/>
            <person name="Imamovic A."/>
            <person name="Larimer J."/>
            <person name="McCowan C."/>
            <person name="Murphy C."/>
            <person name="Pearson M."/>
            <person name="Priest M."/>
            <person name="Roberts A."/>
            <person name="Saif S."/>
            <person name="Shea T."/>
            <person name="Sykes S."/>
            <person name="Wortman J."/>
            <person name="Nusbaum C."/>
            <person name="Birren B."/>
        </authorList>
    </citation>
    <scope>NUCLEOTIDE SEQUENCE [LARGE SCALE GENOMIC DNA]</scope>
    <source>
        <strain evidence="2">CBS 10117</strain>
    </source>
</reference>
<accession>A0A1A6AE88</accession>
<evidence type="ECO:0000313" key="3">
    <source>
        <dbReference type="EMBL" id="WWC57671.1"/>
    </source>
</evidence>
<proteinExistence type="predicted"/>
<reference evidence="3" key="3">
    <citation type="submission" date="2024-02" db="EMBL/GenBank/DDBJ databases">
        <title>Comparative genomics of Cryptococcus and Kwoniella reveals pathogenesis evolution and contrasting modes of karyotype evolution via chromosome fusion or intercentromeric recombination.</title>
        <authorList>
            <person name="Coelho M.A."/>
            <person name="David-Palma M."/>
            <person name="Shea T."/>
            <person name="Bowers K."/>
            <person name="McGinley-Smith S."/>
            <person name="Mohammad A.W."/>
            <person name="Gnirke A."/>
            <person name="Yurkov A.M."/>
            <person name="Nowrousian M."/>
            <person name="Sun S."/>
            <person name="Cuomo C.A."/>
            <person name="Heitman J."/>
        </authorList>
    </citation>
    <scope>NUCLEOTIDE SEQUENCE</scope>
    <source>
        <strain evidence="3">CBS 10117</strain>
    </source>
</reference>
<dbReference type="Proteomes" id="UP000078595">
    <property type="component" value="Chromosome 1"/>
</dbReference>
<dbReference type="KEGG" id="kdj:28963907"/>